<reference evidence="2" key="1">
    <citation type="submission" date="2017-02" db="EMBL/GenBank/DDBJ databases">
        <title>Delving into the versatile metabolic prowess of the omnipresent phylum Bacteroidetes.</title>
        <authorList>
            <person name="Nobu M.K."/>
            <person name="Mei R."/>
            <person name="Narihiro T."/>
            <person name="Kuroda K."/>
            <person name="Liu W.-T."/>
        </authorList>
    </citation>
    <scope>NUCLEOTIDE SEQUENCE</scope>
    <source>
        <strain evidence="2">ADurb.Bin276</strain>
    </source>
</reference>
<evidence type="ECO:0000259" key="1">
    <source>
        <dbReference type="Pfam" id="PF13023"/>
    </source>
</evidence>
<name>A0A1V5SLY3_9BACT</name>
<accession>A0A1V5SLY3</accession>
<dbReference type="EMBL" id="MWBQ01000168">
    <property type="protein sequence ID" value="OQA55243.1"/>
    <property type="molecule type" value="Genomic_DNA"/>
</dbReference>
<organism evidence="2">
    <name type="scientific">Candidatus Atribacter allofermentans</name>
    <dbReference type="NCBI Taxonomy" id="1852833"/>
    <lineage>
        <taxon>Bacteria</taxon>
        <taxon>Pseudomonadati</taxon>
        <taxon>Atribacterota</taxon>
        <taxon>Atribacteria</taxon>
        <taxon>Atribacterales</taxon>
        <taxon>Atribacteraceae</taxon>
        <taxon>Atribacter</taxon>
    </lineage>
</organism>
<sequence length="409" mass="48279">MKGIITKSLIEKIFQPASLQRWNDQIRPIEFTELDKQAHKMIIAWILGKIEEDEEGLLIDWRKMIEYGIFQYFQRTILTDLKPQIYHSLLAQNEARKKLNDFVQREMEESLAHLSVDFYNKFIQFISSNPEDEDFNSIEFKLVSAAHFLATQWEFNVIAHFSPPLFGVESTREEIQSQVDKHLEIKSVKKILYLDKNLRNFIDLCGQLRFQRRWAHIERIPKTSVLGHMLIVAMLSYFLSLFIEPEPCAKRIYNNWYGALFHDLPEVLTRDIISPVKRALGDLETLIKEEESDQISKKLKPLLKEDWYDEILYFTMNEFETKILDEKKNIRHLENDIIPNQYNYDQYSPIDGKLIKTCDKIAAFLETYFSIINGVASPQLIEAKGKLFNELKNKKLDGIDIFLIIDLFR</sequence>
<proteinExistence type="predicted"/>
<feature type="domain" description="HD" evidence="1">
    <location>
        <begin position="205"/>
        <end position="382"/>
    </location>
</feature>
<dbReference type="Proteomes" id="UP000485569">
    <property type="component" value="Unassembled WGS sequence"/>
</dbReference>
<dbReference type="Gene3D" id="1.10.3210.10">
    <property type="entry name" value="Hypothetical protein af1432"/>
    <property type="match status" value="2"/>
</dbReference>
<dbReference type="InterPro" id="IPR006674">
    <property type="entry name" value="HD_domain"/>
</dbReference>
<dbReference type="Pfam" id="PF13023">
    <property type="entry name" value="HD_3"/>
    <property type="match status" value="1"/>
</dbReference>
<dbReference type="AlphaFoldDB" id="A0A1V5SLY3"/>
<dbReference type="SUPFAM" id="SSF109604">
    <property type="entry name" value="HD-domain/PDEase-like"/>
    <property type="match status" value="1"/>
</dbReference>
<protein>
    <submittedName>
        <fullName evidence="2">5'-nucleotidase</fullName>
    </submittedName>
</protein>
<evidence type="ECO:0000313" key="2">
    <source>
        <dbReference type="EMBL" id="OQA55243.1"/>
    </source>
</evidence>
<comment type="caution">
    <text evidence="2">The sequence shown here is derived from an EMBL/GenBank/DDBJ whole genome shotgun (WGS) entry which is preliminary data.</text>
</comment>
<gene>
    <name evidence="2" type="ORF">BWY41_01717</name>
</gene>